<organism evidence="1 2">
    <name type="scientific">Paenibacillus paeoniae</name>
    <dbReference type="NCBI Taxonomy" id="2292705"/>
    <lineage>
        <taxon>Bacteria</taxon>
        <taxon>Bacillati</taxon>
        <taxon>Bacillota</taxon>
        <taxon>Bacilli</taxon>
        <taxon>Bacillales</taxon>
        <taxon>Paenibacillaceae</taxon>
        <taxon>Paenibacillus</taxon>
    </lineage>
</organism>
<sequence length="217" mass="24547">MKNENVSLMNSKNDAVKEVLSAESTRIYKKMQKHFEKAIKGDNRYSALLVNPTSATLIINGKVIDFSKAIAAVVTDSSIFLMGKVGEKIISIRKPTGTCNELSLLIRHRPLGDTEFMVSTGEQFYERVVREQQVDKERIRIFLYAEYGHLHPGATFGMYDSLFHPFSEARNFTLGSKEVATLRVSGFGYLSELFPELIQLWSAESIKQLDEGKKENE</sequence>
<reference evidence="1 2" key="1">
    <citation type="submission" date="2018-08" db="EMBL/GenBank/DDBJ databases">
        <title>Paenibacillus sp. M4BSY-1, whole genome shotgun sequence.</title>
        <authorList>
            <person name="Tuo L."/>
        </authorList>
    </citation>
    <scope>NUCLEOTIDE SEQUENCE [LARGE SCALE GENOMIC DNA]</scope>
    <source>
        <strain evidence="1 2">M4BSY-1</strain>
    </source>
</reference>
<evidence type="ECO:0000313" key="2">
    <source>
        <dbReference type="Proteomes" id="UP000261905"/>
    </source>
</evidence>
<dbReference type="RefSeq" id="WP_116048742.1">
    <property type="nucleotide sequence ID" value="NZ_QUBQ01000005.1"/>
</dbReference>
<name>A0A371P7K0_9BACL</name>
<protein>
    <submittedName>
        <fullName evidence="1">Uncharacterized protein</fullName>
    </submittedName>
</protein>
<dbReference type="EMBL" id="QUBQ01000005">
    <property type="protein sequence ID" value="REK71490.1"/>
    <property type="molecule type" value="Genomic_DNA"/>
</dbReference>
<evidence type="ECO:0000313" key="1">
    <source>
        <dbReference type="EMBL" id="REK71490.1"/>
    </source>
</evidence>
<accession>A0A371P7K0</accession>
<keyword evidence="2" id="KW-1185">Reference proteome</keyword>
<gene>
    <name evidence="1" type="ORF">DX130_21050</name>
</gene>
<proteinExistence type="predicted"/>
<dbReference type="Proteomes" id="UP000261905">
    <property type="component" value="Unassembled WGS sequence"/>
</dbReference>
<dbReference type="AlphaFoldDB" id="A0A371P7K0"/>
<comment type="caution">
    <text evidence="1">The sequence shown here is derived from an EMBL/GenBank/DDBJ whole genome shotgun (WGS) entry which is preliminary data.</text>
</comment>